<dbReference type="Gene3D" id="1.20.1250.20">
    <property type="entry name" value="MFS general substrate transporter like domains"/>
    <property type="match status" value="1"/>
</dbReference>
<dbReference type="Pfam" id="PF07690">
    <property type="entry name" value="MFS_1"/>
    <property type="match status" value="1"/>
</dbReference>
<dbReference type="PANTHER" id="PTHR23530">
    <property type="entry name" value="TRANSPORT PROTEIN-RELATED"/>
    <property type="match status" value="1"/>
</dbReference>
<organism evidence="2 3">
    <name type="scientific">Streptomyces scopuliridis RB72</name>
    <dbReference type="NCBI Taxonomy" id="1440053"/>
    <lineage>
        <taxon>Bacteria</taxon>
        <taxon>Bacillati</taxon>
        <taxon>Actinomycetota</taxon>
        <taxon>Actinomycetes</taxon>
        <taxon>Kitasatosporales</taxon>
        <taxon>Streptomycetaceae</taxon>
        <taxon>Streptomyces</taxon>
    </lineage>
</organism>
<keyword evidence="3" id="KW-1185">Reference proteome</keyword>
<feature type="transmembrane region" description="Helical" evidence="1">
    <location>
        <begin position="258"/>
        <end position="279"/>
    </location>
</feature>
<dbReference type="SUPFAM" id="SSF103473">
    <property type="entry name" value="MFS general substrate transporter"/>
    <property type="match status" value="1"/>
</dbReference>
<dbReference type="EMBL" id="AZSP01000017">
    <property type="protein sequence ID" value="PVE13741.1"/>
    <property type="molecule type" value="Genomic_DNA"/>
</dbReference>
<name>A0A2T7TF78_9ACTN</name>
<gene>
    <name evidence="2" type="ORF">Y717_10095</name>
</gene>
<proteinExistence type="predicted"/>
<sequence>MSNSPNSVTRAQDLVVVFLRWTWARAVLHNGWWLVTSVYLVVDAQLTAAQLVFVGTAQGITALVCEIPAGVLADTLSRKWSLVVSHVLMGTAMMATGLVTEFWAVVGTQMLWGLSWTFASGADVAWVTDELARPEKISGVLVRSGRAQLTGAAAGLIGFGVLASFLDRGTAMVLAGAAMLLLGLYVVFRFREERFVPAPVRRWSASWSILKRGSALVRHNRAILLVFAATFLVNGASDAFARLHPQRLFDIGFPPEPLILFTALGIAALLVGALALRMVETRMNDVRAAQRGYAVACVAGAVGLVALAVAPEDVSGSAAVLLVAGVALPLTRTIGTIWVNQQSTDDVRATVHSFLAQAEYAGEIVCGAAVALLAGAAGLPYALVGCGALFAVTTLLIRQLGTSRTDSDRPA</sequence>
<protein>
    <submittedName>
        <fullName evidence="2">MFS transporter</fullName>
    </submittedName>
</protein>
<dbReference type="GO" id="GO:0022857">
    <property type="term" value="F:transmembrane transporter activity"/>
    <property type="evidence" value="ECO:0007669"/>
    <property type="project" value="InterPro"/>
</dbReference>
<dbReference type="InterPro" id="IPR036259">
    <property type="entry name" value="MFS_trans_sf"/>
</dbReference>
<dbReference type="CDD" id="cd06174">
    <property type="entry name" value="MFS"/>
    <property type="match status" value="1"/>
</dbReference>
<feature type="transmembrane region" description="Helical" evidence="1">
    <location>
        <begin position="222"/>
        <end position="243"/>
    </location>
</feature>
<evidence type="ECO:0000313" key="2">
    <source>
        <dbReference type="EMBL" id="PVE13741.1"/>
    </source>
</evidence>
<evidence type="ECO:0000313" key="3">
    <source>
        <dbReference type="Proteomes" id="UP000245992"/>
    </source>
</evidence>
<reference evidence="2 3" key="1">
    <citation type="submission" date="2013-12" db="EMBL/GenBank/DDBJ databases">
        <title>Annotated genome of Streptomyces scopuliridis.</title>
        <authorList>
            <person name="Olson J.B."/>
        </authorList>
    </citation>
    <scope>NUCLEOTIDE SEQUENCE [LARGE SCALE GENOMIC DNA]</scope>
    <source>
        <strain evidence="2 3">RB72</strain>
    </source>
</reference>
<dbReference type="AlphaFoldDB" id="A0A2T7TF78"/>
<evidence type="ECO:0000256" key="1">
    <source>
        <dbReference type="SAM" id="Phobius"/>
    </source>
</evidence>
<feature type="transmembrane region" description="Helical" evidence="1">
    <location>
        <begin position="172"/>
        <end position="188"/>
    </location>
</feature>
<keyword evidence="1" id="KW-0472">Membrane</keyword>
<accession>A0A2T7TF78</accession>
<keyword evidence="1" id="KW-1133">Transmembrane helix</keyword>
<feature type="transmembrane region" description="Helical" evidence="1">
    <location>
        <begin position="291"/>
        <end position="310"/>
    </location>
</feature>
<keyword evidence="1" id="KW-0812">Transmembrane</keyword>
<feature type="transmembrane region" description="Helical" evidence="1">
    <location>
        <begin position="379"/>
        <end position="397"/>
    </location>
</feature>
<comment type="caution">
    <text evidence="2">The sequence shown here is derived from an EMBL/GenBank/DDBJ whole genome shotgun (WGS) entry which is preliminary data.</text>
</comment>
<dbReference type="Proteomes" id="UP000245992">
    <property type="component" value="Unassembled WGS sequence"/>
</dbReference>
<dbReference type="PANTHER" id="PTHR23530:SF1">
    <property type="entry name" value="PERMEASE, MAJOR FACILITATOR SUPERFAMILY-RELATED"/>
    <property type="match status" value="1"/>
</dbReference>
<dbReference type="InterPro" id="IPR053160">
    <property type="entry name" value="MFS_DHA3_Transporter"/>
</dbReference>
<feature type="transmembrane region" description="Helical" evidence="1">
    <location>
        <begin position="82"/>
        <end position="104"/>
    </location>
</feature>
<dbReference type="RefSeq" id="WP_240627529.1">
    <property type="nucleotide sequence ID" value="NZ_AZSP01000017.1"/>
</dbReference>
<dbReference type="STRING" id="1440053.GCA_000718095_00455"/>
<dbReference type="InterPro" id="IPR011701">
    <property type="entry name" value="MFS"/>
</dbReference>